<evidence type="ECO:0000256" key="1">
    <source>
        <dbReference type="ARBA" id="ARBA00004251"/>
    </source>
</evidence>
<dbReference type="Gene3D" id="2.60.120.200">
    <property type="match status" value="1"/>
</dbReference>
<dbReference type="Pfam" id="PF00139">
    <property type="entry name" value="Lectin_legB"/>
    <property type="match status" value="1"/>
</dbReference>
<evidence type="ECO:0000256" key="12">
    <source>
        <dbReference type="ARBA" id="ARBA00022777"/>
    </source>
</evidence>
<keyword evidence="23" id="KW-1185">Reference proteome</keyword>
<evidence type="ECO:0000256" key="17">
    <source>
        <dbReference type="ARBA" id="ARBA00047899"/>
    </source>
</evidence>
<dbReference type="AlphaFoldDB" id="A0A9N7RE02"/>
<dbReference type="InterPro" id="IPR011009">
    <property type="entry name" value="Kinase-like_dom_sf"/>
</dbReference>
<protein>
    <recommendedName>
        <fullName evidence="4">non-specific serine/threonine protein kinase</fullName>
        <ecNumber evidence="4">2.7.11.1</ecNumber>
    </recommendedName>
</protein>
<dbReference type="GO" id="GO:0005524">
    <property type="term" value="F:ATP binding"/>
    <property type="evidence" value="ECO:0007669"/>
    <property type="project" value="UniProtKB-UniRule"/>
</dbReference>
<evidence type="ECO:0000256" key="8">
    <source>
        <dbReference type="ARBA" id="ARBA00022692"/>
    </source>
</evidence>
<proteinExistence type="inferred from homology"/>
<dbReference type="GO" id="GO:0030246">
    <property type="term" value="F:carbohydrate binding"/>
    <property type="evidence" value="ECO:0007669"/>
    <property type="project" value="UniProtKB-KW"/>
</dbReference>
<evidence type="ECO:0000256" key="10">
    <source>
        <dbReference type="ARBA" id="ARBA00022734"/>
    </source>
</evidence>
<keyword evidence="7" id="KW-0808">Transferase</keyword>
<dbReference type="EC" id="2.7.11.1" evidence="4"/>
<evidence type="ECO:0000256" key="11">
    <source>
        <dbReference type="ARBA" id="ARBA00022741"/>
    </source>
</evidence>
<dbReference type="SUPFAM" id="SSF56112">
    <property type="entry name" value="Protein kinase-like (PK-like)"/>
    <property type="match status" value="1"/>
</dbReference>
<evidence type="ECO:0000256" key="5">
    <source>
        <dbReference type="ARBA" id="ARBA00022475"/>
    </source>
</evidence>
<dbReference type="FunFam" id="1.10.510.10:FF:000108">
    <property type="entry name" value="L-type lectin-domain containing receptor kinase S.4"/>
    <property type="match status" value="1"/>
</dbReference>
<dbReference type="PROSITE" id="PS00108">
    <property type="entry name" value="PROTEIN_KINASE_ST"/>
    <property type="match status" value="1"/>
</dbReference>
<keyword evidence="10" id="KW-0430">Lectin</keyword>
<dbReference type="InterPro" id="IPR000719">
    <property type="entry name" value="Prot_kinase_dom"/>
</dbReference>
<feature type="transmembrane region" description="Helical" evidence="20">
    <location>
        <begin position="306"/>
        <end position="329"/>
    </location>
</feature>
<keyword evidence="12 22" id="KW-0418">Kinase</keyword>
<comment type="catalytic activity">
    <reaction evidence="18">
        <text>L-seryl-[protein] + ATP = O-phospho-L-seryl-[protein] + ADP + H(+)</text>
        <dbReference type="Rhea" id="RHEA:17989"/>
        <dbReference type="Rhea" id="RHEA-COMP:9863"/>
        <dbReference type="Rhea" id="RHEA-COMP:11604"/>
        <dbReference type="ChEBI" id="CHEBI:15378"/>
        <dbReference type="ChEBI" id="CHEBI:29999"/>
        <dbReference type="ChEBI" id="CHEBI:30616"/>
        <dbReference type="ChEBI" id="CHEBI:83421"/>
        <dbReference type="ChEBI" id="CHEBI:456216"/>
        <dbReference type="EC" id="2.7.11.1"/>
    </reaction>
</comment>
<dbReference type="GO" id="GO:0005886">
    <property type="term" value="C:plasma membrane"/>
    <property type="evidence" value="ECO:0007669"/>
    <property type="project" value="UniProtKB-SubCell"/>
</dbReference>
<evidence type="ECO:0000256" key="18">
    <source>
        <dbReference type="ARBA" id="ARBA00048679"/>
    </source>
</evidence>
<evidence type="ECO:0000256" key="7">
    <source>
        <dbReference type="ARBA" id="ARBA00022679"/>
    </source>
</evidence>
<evidence type="ECO:0000256" key="9">
    <source>
        <dbReference type="ARBA" id="ARBA00022729"/>
    </source>
</evidence>
<keyword evidence="16 22" id="KW-0675">Receptor</keyword>
<dbReference type="FunFam" id="2.60.120.200:FF:000112">
    <property type="entry name" value="L-type lectin-domain containing receptor kinase V.9"/>
    <property type="match status" value="1"/>
</dbReference>
<reference evidence="22" key="1">
    <citation type="submission" date="2019-12" db="EMBL/GenBank/DDBJ databases">
        <authorList>
            <person name="Scholes J."/>
        </authorList>
    </citation>
    <scope>NUCLEOTIDE SEQUENCE</scope>
</reference>
<evidence type="ECO:0000259" key="21">
    <source>
        <dbReference type="PROSITE" id="PS50011"/>
    </source>
</evidence>
<dbReference type="FunFam" id="3.30.200.20:FF:000178">
    <property type="entry name" value="serine/threonine-protein kinase PBS1-like"/>
    <property type="match status" value="1"/>
</dbReference>
<dbReference type="Gene3D" id="3.30.200.20">
    <property type="entry name" value="Phosphorylase Kinase, domain 1"/>
    <property type="match status" value="1"/>
</dbReference>
<evidence type="ECO:0000256" key="4">
    <source>
        <dbReference type="ARBA" id="ARBA00012513"/>
    </source>
</evidence>
<evidence type="ECO:0000313" key="22">
    <source>
        <dbReference type="EMBL" id="CAA0827481.1"/>
    </source>
</evidence>
<comment type="subcellular location">
    <subcellularLocation>
        <location evidence="1">Cell membrane</location>
        <topology evidence="1">Single-pass type I membrane protein</topology>
    </subcellularLocation>
</comment>
<evidence type="ECO:0000256" key="20">
    <source>
        <dbReference type="SAM" id="Phobius"/>
    </source>
</evidence>
<gene>
    <name evidence="22" type="ORF">SHERM_23176</name>
</gene>
<feature type="domain" description="Protein kinase" evidence="21">
    <location>
        <begin position="361"/>
        <end position="642"/>
    </location>
</feature>
<comment type="similarity">
    <text evidence="2">In the N-terminal section; belongs to the leguminous lectin family.</text>
</comment>
<dbReference type="Pfam" id="PF00069">
    <property type="entry name" value="Pkinase"/>
    <property type="match status" value="1"/>
</dbReference>
<dbReference type="SMART" id="SM00220">
    <property type="entry name" value="S_TKc"/>
    <property type="match status" value="1"/>
</dbReference>
<dbReference type="EMBL" id="CACSLK010027752">
    <property type="protein sequence ID" value="CAA0827481.1"/>
    <property type="molecule type" value="Genomic_DNA"/>
</dbReference>
<dbReference type="InterPro" id="IPR017441">
    <property type="entry name" value="Protein_kinase_ATP_BS"/>
</dbReference>
<comment type="catalytic activity">
    <reaction evidence="17">
        <text>L-threonyl-[protein] + ATP = O-phospho-L-threonyl-[protein] + ADP + H(+)</text>
        <dbReference type="Rhea" id="RHEA:46608"/>
        <dbReference type="Rhea" id="RHEA-COMP:11060"/>
        <dbReference type="Rhea" id="RHEA-COMP:11605"/>
        <dbReference type="ChEBI" id="CHEBI:15378"/>
        <dbReference type="ChEBI" id="CHEBI:30013"/>
        <dbReference type="ChEBI" id="CHEBI:30616"/>
        <dbReference type="ChEBI" id="CHEBI:61977"/>
        <dbReference type="ChEBI" id="CHEBI:456216"/>
        <dbReference type="EC" id="2.7.11.1"/>
    </reaction>
</comment>
<dbReference type="CDD" id="cd14066">
    <property type="entry name" value="STKc_IRAK"/>
    <property type="match status" value="1"/>
</dbReference>
<dbReference type="Gene3D" id="1.10.510.10">
    <property type="entry name" value="Transferase(Phosphotransferase) domain 1"/>
    <property type="match status" value="1"/>
</dbReference>
<comment type="similarity">
    <text evidence="3">In the C-terminal section; belongs to the protein kinase superfamily. Ser/Thr protein kinase family.</text>
</comment>
<keyword evidence="8 20" id="KW-0812">Transmembrane</keyword>
<keyword evidence="11 19" id="KW-0547">Nucleotide-binding</keyword>
<evidence type="ECO:0000256" key="16">
    <source>
        <dbReference type="ARBA" id="ARBA00023170"/>
    </source>
</evidence>
<name>A0A9N7RE02_STRHE</name>
<dbReference type="InterPro" id="IPR001220">
    <property type="entry name" value="Legume_lectin_dom"/>
</dbReference>
<evidence type="ECO:0000313" key="23">
    <source>
        <dbReference type="Proteomes" id="UP001153555"/>
    </source>
</evidence>
<evidence type="ECO:0000256" key="15">
    <source>
        <dbReference type="ARBA" id="ARBA00023136"/>
    </source>
</evidence>
<evidence type="ECO:0000256" key="14">
    <source>
        <dbReference type="ARBA" id="ARBA00022989"/>
    </source>
</evidence>
<sequence>MANTPKLLLITPITIIILLSLSTLFSLSLSQPFEFSYNTFNSSNLVLTGATVLKPSGALRLTNKSQNIIGHAFYPTPIPMFTSINDNNNNVVSSFSTYFVFQISPSRPNNGGYGFAFVLSPRPRFDNPSPGHLLGVFNPSNDRDPSNHIFMVEFDTVNGYNEGSDSEGNHVGINVNGMNSTYSSSAQYYVDGTQARTEEFNLERAGPIQAWIDYNGSTNIVSLTISPLNIPKPTRPLISEPIDLSSVVMERMYAGFSASTGEKSSSHYILGWSFRLNGSAGPLDLGHLPVVPSDDFSSSKGIVRTALIASLSVVLFIIMAILTGTLFYWKFVTSFEVIEDWELESPHRFRHADLHKATGGFKESAKIGSGGFGSVYKGVLPSNGTEIAVKRIKSNNELQGMKEFVAEIESLGRLRHKNLVNLQGWCKHKKDLLLVYDYVPNGSLDSLLYGSKNIGRALTWEQRFNIVKGVASGLLYLHEEWEKVVIHRDVKSSNVLIDRDMNPKLGDFGLARLYDHEKMAHTTNVVGTIGYIAPELTRTGKASKGTDVFAYGILLLEVACGRGPVVYEVDRNVILVDWVAECVEKGDLFGAVDVRLGSNYRVEEMELVLGLGLLCSHARPEKRPSMREVVKYLNGDEALPLLEKLSSVASRRVDEITSRFLALGLTDSVAMTSAATTVSFRSCSVGAMSNASLDSGR</sequence>
<evidence type="ECO:0000256" key="3">
    <source>
        <dbReference type="ARBA" id="ARBA00010217"/>
    </source>
</evidence>
<dbReference type="InterPro" id="IPR013320">
    <property type="entry name" value="ConA-like_dom_sf"/>
</dbReference>
<keyword evidence="6" id="KW-0723">Serine/threonine-protein kinase</keyword>
<dbReference type="PROSITE" id="PS00107">
    <property type="entry name" value="PROTEIN_KINASE_ATP"/>
    <property type="match status" value="1"/>
</dbReference>
<keyword evidence="14 20" id="KW-1133">Transmembrane helix</keyword>
<evidence type="ECO:0000256" key="2">
    <source>
        <dbReference type="ARBA" id="ARBA00008536"/>
    </source>
</evidence>
<dbReference type="CDD" id="cd06899">
    <property type="entry name" value="lectin_legume_LecRK_Arcelin_ConA"/>
    <property type="match status" value="1"/>
</dbReference>
<keyword evidence="15 20" id="KW-0472">Membrane</keyword>
<evidence type="ECO:0000256" key="13">
    <source>
        <dbReference type="ARBA" id="ARBA00022840"/>
    </source>
</evidence>
<comment type="caution">
    <text evidence="22">The sequence shown here is derived from an EMBL/GenBank/DDBJ whole genome shotgun (WGS) entry which is preliminary data.</text>
</comment>
<dbReference type="PROSITE" id="PS50011">
    <property type="entry name" value="PROTEIN_KINASE_DOM"/>
    <property type="match status" value="1"/>
</dbReference>
<accession>A0A9N7RE02</accession>
<keyword evidence="5" id="KW-1003">Cell membrane</keyword>
<keyword evidence="9" id="KW-0732">Signal</keyword>
<dbReference type="OrthoDB" id="543442at2759"/>
<feature type="binding site" evidence="19">
    <location>
        <position position="390"/>
    </location>
    <ligand>
        <name>ATP</name>
        <dbReference type="ChEBI" id="CHEBI:30616"/>
    </ligand>
</feature>
<evidence type="ECO:0000256" key="19">
    <source>
        <dbReference type="PROSITE-ProRule" id="PRU10141"/>
    </source>
</evidence>
<organism evidence="22 23">
    <name type="scientific">Striga hermonthica</name>
    <name type="common">Purple witchweed</name>
    <name type="synonym">Buchnera hermonthica</name>
    <dbReference type="NCBI Taxonomy" id="68872"/>
    <lineage>
        <taxon>Eukaryota</taxon>
        <taxon>Viridiplantae</taxon>
        <taxon>Streptophyta</taxon>
        <taxon>Embryophyta</taxon>
        <taxon>Tracheophyta</taxon>
        <taxon>Spermatophyta</taxon>
        <taxon>Magnoliopsida</taxon>
        <taxon>eudicotyledons</taxon>
        <taxon>Gunneridae</taxon>
        <taxon>Pentapetalae</taxon>
        <taxon>asterids</taxon>
        <taxon>lamiids</taxon>
        <taxon>Lamiales</taxon>
        <taxon>Orobanchaceae</taxon>
        <taxon>Buchnereae</taxon>
        <taxon>Striga</taxon>
    </lineage>
</organism>
<dbReference type="Proteomes" id="UP001153555">
    <property type="component" value="Unassembled WGS sequence"/>
</dbReference>
<keyword evidence="13 19" id="KW-0067">ATP-binding</keyword>
<dbReference type="SUPFAM" id="SSF49899">
    <property type="entry name" value="Concanavalin A-like lectins/glucanases"/>
    <property type="match status" value="1"/>
</dbReference>
<dbReference type="InterPro" id="IPR050528">
    <property type="entry name" value="L-type_Lectin-RKs"/>
</dbReference>
<evidence type="ECO:0000256" key="6">
    <source>
        <dbReference type="ARBA" id="ARBA00022527"/>
    </source>
</evidence>
<dbReference type="PANTHER" id="PTHR27007">
    <property type="match status" value="1"/>
</dbReference>
<dbReference type="GO" id="GO:0004674">
    <property type="term" value="F:protein serine/threonine kinase activity"/>
    <property type="evidence" value="ECO:0007669"/>
    <property type="project" value="UniProtKB-KW"/>
</dbReference>
<dbReference type="InterPro" id="IPR008271">
    <property type="entry name" value="Ser/Thr_kinase_AS"/>
</dbReference>